<dbReference type="PANTHER" id="PTHR33573:SF46">
    <property type="entry name" value="CASP-LIKE PROTEIN 2A1"/>
    <property type="match status" value="1"/>
</dbReference>
<accession>A0A6A4QQ63</accession>
<sequence length="218" mass="23508">MELSQNHKHSKNLGSYIEEQKIMKKGSGVEATGSSMQLRGADEGFEGNTSILCTVETFMRLLPIGLCVTALVIMLKNSEENEYGSVAYTDLGAFRYLVHANGICAGYSLISAVIVALPRPSTKPRAWTFFVLDQVLTYLILAAGAVSAEVLYLVEKGDTSTAWSSACGSFGQFCHKVTASTAITFFAVVCYVVLSLISSYKLFSKYDAPAPLSNPTKA</sequence>
<dbReference type="EMBL" id="WOCE01000004">
    <property type="protein sequence ID" value="KAE9615084.1"/>
    <property type="molecule type" value="Genomic_DNA"/>
</dbReference>
<dbReference type="PANTHER" id="PTHR33573">
    <property type="entry name" value="CASP-LIKE PROTEIN 4A4"/>
    <property type="match status" value="1"/>
</dbReference>
<evidence type="ECO:0000256" key="6">
    <source>
        <dbReference type="ARBA" id="ARBA00022989"/>
    </source>
</evidence>
<keyword evidence="6 8" id="KW-1133">Transmembrane helix</keyword>
<proteinExistence type="inferred from homology"/>
<evidence type="ECO:0000256" key="8">
    <source>
        <dbReference type="RuleBase" id="RU361233"/>
    </source>
</evidence>
<gene>
    <name evidence="10" type="ORF">Lalb_Chr04g0251551</name>
</gene>
<comment type="similarity">
    <text evidence="2 8">Belongs to the Casparian strip membrane proteins (CASP) family.</text>
</comment>
<dbReference type="GO" id="GO:0005886">
    <property type="term" value="C:plasma membrane"/>
    <property type="evidence" value="ECO:0007669"/>
    <property type="project" value="UniProtKB-SubCell"/>
</dbReference>
<keyword evidence="4 8" id="KW-1003">Cell membrane</keyword>
<dbReference type="InterPro" id="IPR006702">
    <property type="entry name" value="CASP_dom"/>
</dbReference>
<feature type="transmembrane region" description="Helical" evidence="8">
    <location>
        <begin position="96"/>
        <end position="117"/>
    </location>
</feature>
<evidence type="ECO:0000313" key="10">
    <source>
        <dbReference type="EMBL" id="KAE9615084.1"/>
    </source>
</evidence>
<evidence type="ECO:0000256" key="4">
    <source>
        <dbReference type="ARBA" id="ARBA00022475"/>
    </source>
</evidence>
<keyword evidence="5 8" id="KW-0812">Transmembrane</keyword>
<reference evidence="11" key="1">
    <citation type="journal article" date="2020" name="Nat. Commun.">
        <title>Genome sequence of the cluster root forming white lupin.</title>
        <authorList>
            <person name="Hufnagel B."/>
            <person name="Marques A."/>
            <person name="Soriano A."/>
            <person name="Marques L."/>
            <person name="Divol F."/>
            <person name="Doumas P."/>
            <person name="Sallet E."/>
            <person name="Mancinotti D."/>
            <person name="Carrere S."/>
            <person name="Marande W."/>
            <person name="Arribat S."/>
            <person name="Keller J."/>
            <person name="Huneau C."/>
            <person name="Blein T."/>
            <person name="Aime D."/>
            <person name="Laguerre M."/>
            <person name="Taylor J."/>
            <person name="Schubert V."/>
            <person name="Nelson M."/>
            <person name="Geu-Flores F."/>
            <person name="Crespi M."/>
            <person name="Gallardo-Guerrero K."/>
            <person name="Delaux P.-M."/>
            <person name="Salse J."/>
            <person name="Berges H."/>
            <person name="Guyot R."/>
            <person name="Gouzy J."/>
            <person name="Peret B."/>
        </authorList>
    </citation>
    <scope>NUCLEOTIDE SEQUENCE [LARGE SCALE GENOMIC DNA]</scope>
    <source>
        <strain evidence="11">cv. Amiga</strain>
    </source>
</reference>
<organism evidence="10 11">
    <name type="scientific">Lupinus albus</name>
    <name type="common">White lupine</name>
    <name type="synonym">Lupinus termis</name>
    <dbReference type="NCBI Taxonomy" id="3870"/>
    <lineage>
        <taxon>Eukaryota</taxon>
        <taxon>Viridiplantae</taxon>
        <taxon>Streptophyta</taxon>
        <taxon>Embryophyta</taxon>
        <taxon>Tracheophyta</taxon>
        <taxon>Spermatophyta</taxon>
        <taxon>Magnoliopsida</taxon>
        <taxon>eudicotyledons</taxon>
        <taxon>Gunneridae</taxon>
        <taxon>Pentapetalae</taxon>
        <taxon>rosids</taxon>
        <taxon>fabids</taxon>
        <taxon>Fabales</taxon>
        <taxon>Fabaceae</taxon>
        <taxon>Papilionoideae</taxon>
        <taxon>50 kb inversion clade</taxon>
        <taxon>genistoids sensu lato</taxon>
        <taxon>core genistoids</taxon>
        <taxon>Genisteae</taxon>
        <taxon>Lupinus</taxon>
    </lineage>
</organism>
<comment type="caution">
    <text evidence="10">The sequence shown here is derived from an EMBL/GenBank/DDBJ whole genome shotgun (WGS) entry which is preliminary data.</text>
</comment>
<feature type="domain" description="Casparian strip membrane protein" evidence="9">
    <location>
        <begin position="53"/>
        <end position="190"/>
    </location>
</feature>
<evidence type="ECO:0000313" key="11">
    <source>
        <dbReference type="Proteomes" id="UP000447434"/>
    </source>
</evidence>
<dbReference type="AlphaFoldDB" id="A0A6A4QQ63"/>
<dbReference type="NCBIfam" id="TIGR01569">
    <property type="entry name" value="A_tha_TIGR01569"/>
    <property type="match status" value="1"/>
</dbReference>
<evidence type="ECO:0000259" key="9">
    <source>
        <dbReference type="Pfam" id="PF04535"/>
    </source>
</evidence>
<keyword evidence="11" id="KW-1185">Reference proteome</keyword>
<evidence type="ECO:0000256" key="1">
    <source>
        <dbReference type="ARBA" id="ARBA00004651"/>
    </source>
</evidence>
<comment type="subcellular location">
    <subcellularLocation>
        <location evidence="1 8">Cell membrane</location>
        <topology evidence="1 8">Multi-pass membrane protein</topology>
    </subcellularLocation>
</comment>
<evidence type="ECO:0000256" key="7">
    <source>
        <dbReference type="ARBA" id="ARBA00023136"/>
    </source>
</evidence>
<dbReference type="Proteomes" id="UP000447434">
    <property type="component" value="Chromosome 4"/>
</dbReference>
<protein>
    <recommendedName>
        <fullName evidence="8">CASP-like protein</fullName>
    </recommendedName>
</protein>
<evidence type="ECO:0000256" key="5">
    <source>
        <dbReference type="ARBA" id="ARBA00022692"/>
    </source>
</evidence>
<evidence type="ECO:0000256" key="2">
    <source>
        <dbReference type="ARBA" id="ARBA00007651"/>
    </source>
</evidence>
<dbReference type="OrthoDB" id="749363at2759"/>
<dbReference type="Pfam" id="PF04535">
    <property type="entry name" value="CASP_dom"/>
    <property type="match status" value="1"/>
</dbReference>
<dbReference type="InterPro" id="IPR006459">
    <property type="entry name" value="CASP/CASPL"/>
</dbReference>
<feature type="transmembrane region" description="Helical" evidence="8">
    <location>
        <begin position="58"/>
        <end position="76"/>
    </location>
</feature>
<evidence type="ECO:0000256" key="3">
    <source>
        <dbReference type="ARBA" id="ARBA00011489"/>
    </source>
</evidence>
<feature type="transmembrane region" description="Helical" evidence="8">
    <location>
        <begin position="179"/>
        <end position="197"/>
    </location>
</feature>
<comment type="subunit">
    <text evidence="3 8">Homodimer and heterodimers.</text>
</comment>
<feature type="transmembrane region" description="Helical" evidence="8">
    <location>
        <begin position="129"/>
        <end position="154"/>
    </location>
</feature>
<name>A0A6A4QQ63_LUPAL</name>
<keyword evidence="7 8" id="KW-0472">Membrane</keyword>